<comment type="subcellular location">
    <subcellularLocation>
        <location evidence="5">Nucleus</location>
    </subcellularLocation>
</comment>
<name>A0AAD6CW33_9EURO</name>
<dbReference type="PANTHER" id="PTHR13522:SF3">
    <property type="entry name" value="U6 SNRNA PHOSPHODIESTERASE 1"/>
    <property type="match status" value="1"/>
</dbReference>
<dbReference type="HAMAP" id="MF_03040">
    <property type="entry name" value="USB1"/>
    <property type="match status" value="1"/>
</dbReference>
<dbReference type="GO" id="GO:0034477">
    <property type="term" value="P:U6 snRNA 3'-end processing"/>
    <property type="evidence" value="ECO:0007669"/>
    <property type="project" value="UniProtKB-UniRule"/>
</dbReference>
<dbReference type="GO" id="GO:0016829">
    <property type="term" value="F:lyase activity"/>
    <property type="evidence" value="ECO:0007669"/>
    <property type="project" value="UniProtKB-KW"/>
</dbReference>
<protein>
    <recommendedName>
        <fullName evidence="5">U6 snRNA phosphodiesterase</fullName>
        <ecNumber evidence="5">3.1.4.-</ecNumber>
    </recommendedName>
</protein>
<feature type="active site" description="Proton donor/acceptor" evidence="5">
    <location>
        <position position="126"/>
    </location>
</feature>
<organism evidence="7 8">
    <name type="scientific">Penicillium frequentans</name>
    <dbReference type="NCBI Taxonomy" id="3151616"/>
    <lineage>
        <taxon>Eukaryota</taxon>
        <taxon>Fungi</taxon>
        <taxon>Dikarya</taxon>
        <taxon>Ascomycota</taxon>
        <taxon>Pezizomycotina</taxon>
        <taxon>Eurotiomycetes</taxon>
        <taxon>Eurotiomycetidae</taxon>
        <taxon>Eurotiales</taxon>
        <taxon>Aspergillaceae</taxon>
        <taxon>Penicillium</taxon>
    </lineage>
</organism>
<evidence type="ECO:0000256" key="6">
    <source>
        <dbReference type="SAM" id="MobiDB-lite"/>
    </source>
</evidence>
<keyword evidence="1 5" id="KW-0540">Nuclease</keyword>
<evidence type="ECO:0000256" key="2">
    <source>
        <dbReference type="ARBA" id="ARBA00022801"/>
    </source>
</evidence>
<feature type="compositionally biased region" description="Polar residues" evidence="6">
    <location>
        <begin position="29"/>
        <end position="39"/>
    </location>
</feature>
<keyword evidence="3" id="KW-0456">Lyase</keyword>
<gene>
    <name evidence="5" type="primary">USB1</name>
    <name evidence="7" type="ORF">N7494_005522</name>
</gene>
<dbReference type="EC" id="3.1.4.-" evidence="5"/>
<sequence>MPLVQYSDSESESDEADVPTPSAKRPCHKQSTSGKTSSLPPLPATFHDLYASTTRVSTQDDPSLHGGRKRVIPHVEGNWPTHVYLELYPSKEELTLLGNLLPQPSPSKLGIESLLHSDLGAQLPLHISLSRPVVLRTEQRSSFERSLQTEIESSRIAPFALTPNGLKWVSNYERTRWFLVLRIAKPEHDSLNGLLRLSNCALARFDQPPLYASHGTPHNQDFSDYFHISLAWALKEPNTEEKDRVATSDLKPLQDLRVRFDSVKVKIGNNVSSIPLPTNT</sequence>
<evidence type="ECO:0000256" key="1">
    <source>
        <dbReference type="ARBA" id="ARBA00022722"/>
    </source>
</evidence>
<dbReference type="Gene3D" id="3.90.1140.10">
    <property type="entry name" value="Cyclic phosphodiesterase"/>
    <property type="match status" value="1"/>
</dbReference>
<evidence type="ECO:0000256" key="5">
    <source>
        <dbReference type="HAMAP-Rule" id="MF_03040"/>
    </source>
</evidence>
<dbReference type="EMBL" id="JAQIZZ010000005">
    <property type="protein sequence ID" value="KAJ5540446.1"/>
    <property type="molecule type" value="Genomic_DNA"/>
</dbReference>
<keyword evidence="2 5" id="KW-0378">Hydrolase</keyword>
<dbReference type="GO" id="GO:1990838">
    <property type="term" value="F:poly(U)-specific exoribonuclease activity, producing 3' uridine cyclic phosphate ends"/>
    <property type="evidence" value="ECO:0007669"/>
    <property type="project" value="UniProtKB-UniRule"/>
</dbReference>
<dbReference type="Pfam" id="PF09749">
    <property type="entry name" value="HVSL"/>
    <property type="match status" value="1"/>
</dbReference>
<feature type="region of interest" description="Disordered" evidence="6">
    <location>
        <begin position="1"/>
        <end position="44"/>
    </location>
</feature>
<reference evidence="7 8" key="1">
    <citation type="journal article" date="2023" name="IMA Fungus">
        <title>Comparative genomic study of the Penicillium genus elucidates a diverse pangenome and 15 lateral gene transfer events.</title>
        <authorList>
            <person name="Petersen C."/>
            <person name="Sorensen T."/>
            <person name="Nielsen M.R."/>
            <person name="Sondergaard T.E."/>
            <person name="Sorensen J.L."/>
            <person name="Fitzpatrick D.A."/>
            <person name="Frisvad J.C."/>
            <person name="Nielsen K.L."/>
        </authorList>
    </citation>
    <scope>NUCLEOTIDE SEQUENCE [LARGE SCALE GENOMIC DNA]</scope>
    <source>
        <strain evidence="7 8">IBT 35679</strain>
    </source>
</reference>
<keyword evidence="8" id="KW-1185">Reference proteome</keyword>
<evidence type="ECO:0000313" key="7">
    <source>
        <dbReference type="EMBL" id="KAJ5540446.1"/>
    </source>
</evidence>
<comment type="caution">
    <text evidence="7">The sequence shown here is derived from an EMBL/GenBank/DDBJ whole genome shotgun (WGS) entry which is preliminary data.</text>
</comment>
<feature type="active site" description="Proton donor/acceptor" evidence="5">
    <location>
        <position position="227"/>
    </location>
</feature>
<dbReference type="PANTHER" id="PTHR13522">
    <property type="entry name" value="U6 SNRNA PHOSPHODIESTERASE 1"/>
    <property type="match status" value="1"/>
</dbReference>
<dbReference type="GO" id="GO:0005634">
    <property type="term" value="C:nucleus"/>
    <property type="evidence" value="ECO:0007669"/>
    <property type="project" value="UniProtKB-SubCell"/>
</dbReference>
<dbReference type="Proteomes" id="UP001220324">
    <property type="component" value="Unassembled WGS sequence"/>
</dbReference>
<dbReference type="AlphaFoldDB" id="A0AAD6CW33"/>
<comment type="function">
    <text evidence="5">Phosphodiesterase responsible for the U6 snRNA 3' end processing. Acts as an exoribonuclease (RNase) responsible for trimming the poly(U) tract of the last nucleotides in the pre-U6 snRNA molecule, leading to the formation of mature U6 snRNA.</text>
</comment>
<proteinExistence type="inferred from homology"/>
<evidence type="ECO:0000313" key="8">
    <source>
        <dbReference type="Proteomes" id="UP001220324"/>
    </source>
</evidence>
<dbReference type="InterPro" id="IPR027521">
    <property type="entry name" value="Usb1"/>
</dbReference>
<keyword evidence="4 5" id="KW-0539">Nucleus</keyword>
<evidence type="ECO:0000256" key="4">
    <source>
        <dbReference type="ARBA" id="ARBA00023242"/>
    </source>
</evidence>
<comment type="similarity">
    <text evidence="5">Belongs to the 2H phosphoesterase superfamily. USB1 family.</text>
</comment>
<evidence type="ECO:0000256" key="3">
    <source>
        <dbReference type="ARBA" id="ARBA00023239"/>
    </source>
</evidence>
<accession>A0AAD6CW33</accession>